<evidence type="ECO:0000313" key="2">
    <source>
        <dbReference type="EMBL" id="DAG97995.1"/>
    </source>
</evidence>
<keyword evidence="1" id="KW-1133">Transmembrane helix</keyword>
<dbReference type="EMBL" id="BK035393">
    <property type="protein sequence ID" value="DAG97995.1"/>
    <property type="molecule type" value="Genomic_DNA"/>
</dbReference>
<reference evidence="2" key="1">
    <citation type="journal article" date="2021" name="Proc. Natl. Acad. Sci. U.S.A.">
        <title>A Catalog of Tens of Thousands of Viruses from Human Metagenomes Reveals Hidden Associations with Chronic Diseases.</title>
        <authorList>
            <person name="Tisza M.J."/>
            <person name="Buck C.B."/>
        </authorList>
    </citation>
    <scope>NUCLEOTIDE SEQUENCE</scope>
    <source>
        <strain evidence="2">CtASH1</strain>
    </source>
</reference>
<organism evidence="2">
    <name type="scientific">Ackermannviridae sp</name>
    <dbReference type="NCBI Taxonomy" id="2831612"/>
    <lineage>
        <taxon>Viruses</taxon>
        <taxon>Duplodnaviria</taxon>
        <taxon>Heunggongvirae</taxon>
        <taxon>Uroviricota</taxon>
        <taxon>Caudoviricetes</taxon>
        <taxon>Pantevenvirales</taxon>
        <taxon>Ackermannviridae</taxon>
    </lineage>
</organism>
<feature type="transmembrane region" description="Helical" evidence="1">
    <location>
        <begin position="6"/>
        <end position="23"/>
    </location>
</feature>
<keyword evidence="1" id="KW-0812">Transmembrane</keyword>
<name>A0A8S5VTR4_9CAUD</name>
<feature type="transmembrane region" description="Helical" evidence="1">
    <location>
        <begin position="128"/>
        <end position="149"/>
    </location>
</feature>
<sequence>MIITFLIIIVSFILLFYKTIKLYKYTSDCFTNIVENETIQLRYRMKIDGQDVKNVRKTMFNVLYVFVVIPDEVRKADHMSYIISHLQLIEESLQVQNLYGLVSSSREQFVSEENDKERTIYLVKFKPIIYGLDLWRILVFIFSIIVAIYNKEIAEFVWLMF</sequence>
<accession>A0A8S5VTR4</accession>
<protein>
    <submittedName>
        <fullName evidence="2">Uncharacterized protein</fullName>
    </submittedName>
</protein>
<evidence type="ECO:0000256" key="1">
    <source>
        <dbReference type="SAM" id="Phobius"/>
    </source>
</evidence>
<proteinExistence type="predicted"/>
<keyword evidence="1" id="KW-0472">Membrane</keyword>